<dbReference type="EMBL" id="JBHTIF010000001">
    <property type="protein sequence ID" value="MFD0725871.1"/>
    <property type="molecule type" value="Genomic_DNA"/>
</dbReference>
<protein>
    <submittedName>
        <fullName evidence="2">Uncharacterized protein</fullName>
    </submittedName>
</protein>
<comment type="caution">
    <text evidence="2">The sequence shown here is derived from an EMBL/GenBank/DDBJ whole genome shotgun (WGS) entry which is preliminary data.</text>
</comment>
<evidence type="ECO:0000313" key="2">
    <source>
        <dbReference type="EMBL" id="MFD0725871.1"/>
    </source>
</evidence>
<evidence type="ECO:0000256" key="1">
    <source>
        <dbReference type="SAM" id="MobiDB-lite"/>
    </source>
</evidence>
<dbReference type="RefSeq" id="WP_386823447.1">
    <property type="nucleotide sequence ID" value="NZ_JBHTIF010000001.1"/>
</dbReference>
<keyword evidence="3" id="KW-1185">Reference proteome</keyword>
<gene>
    <name evidence="2" type="ORF">ACFQ0E_09700</name>
</gene>
<name>A0ABW2YDX7_9GAMM</name>
<dbReference type="Proteomes" id="UP001597110">
    <property type="component" value="Unassembled WGS sequence"/>
</dbReference>
<proteinExistence type="predicted"/>
<sequence>MNPLVRDRRIDTPPGYAERDCRLVSYRMPFCRHCFVLCHDPSGEHPSIDYTVMDFFMGETHALSRSITGNPHSFVAIHSGGFVRKRQEPVCALSMPLAAPAGTRSKEERGSGCRSTTER</sequence>
<feature type="region of interest" description="Disordered" evidence="1">
    <location>
        <begin position="97"/>
        <end position="119"/>
    </location>
</feature>
<feature type="compositionally biased region" description="Basic and acidic residues" evidence="1">
    <location>
        <begin position="104"/>
        <end position="119"/>
    </location>
</feature>
<reference evidence="3" key="1">
    <citation type="journal article" date="2019" name="Int. J. Syst. Evol. Microbiol.">
        <title>The Global Catalogue of Microorganisms (GCM) 10K type strain sequencing project: providing services to taxonomists for standard genome sequencing and annotation.</title>
        <authorList>
            <consortium name="The Broad Institute Genomics Platform"/>
            <consortium name="The Broad Institute Genome Sequencing Center for Infectious Disease"/>
            <person name="Wu L."/>
            <person name="Ma J."/>
        </authorList>
    </citation>
    <scope>NUCLEOTIDE SEQUENCE [LARGE SCALE GENOMIC DNA]</scope>
    <source>
        <strain evidence="3">CCUG 55585</strain>
    </source>
</reference>
<accession>A0ABW2YDX7</accession>
<organism evidence="2 3">
    <name type="scientific">Lysobacter brunescens</name>
    <dbReference type="NCBI Taxonomy" id="262323"/>
    <lineage>
        <taxon>Bacteria</taxon>
        <taxon>Pseudomonadati</taxon>
        <taxon>Pseudomonadota</taxon>
        <taxon>Gammaproteobacteria</taxon>
        <taxon>Lysobacterales</taxon>
        <taxon>Lysobacteraceae</taxon>
        <taxon>Lysobacter</taxon>
    </lineage>
</organism>
<evidence type="ECO:0000313" key="3">
    <source>
        <dbReference type="Proteomes" id="UP001597110"/>
    </source>
</evidence>